<protein>
    <submittedName>
        <fullName evidence="1">Uncharacterized protein</fullName>
    </submittedName>
</protein>
<dbReference type="Proteomes" id="UP001054945">
    <property type="component" value="Unassembled WGS sequence"/>
</dbReference>
<proteinExistence type="predicted"/>
<dbReference type="AlphaFoldDB" id="A0AAV4R5J9"/>
<keyword evidence="2" id="KW-1185">Reference proteome</keyword>
<dbReference type="EMBL" id="BPLR01007526">
    <property type="protein sequence ID" value="GIY17618.1"/>
    <property type="molecule type" value="Genomic_DNA"/>
</dbReference>
<evidence type="ECO:0000313" key="1">
    <source>
        <dbReference type="EMBL" id="GIY17618.1"/>
    </source>
</evidence>
<organism evidence="1 2">
    <name type="scientific">Caerostris extrusa</name>
    <name type="common">Bark spider</name>
    <name type="synonym">Caerostris bankana</name>
    <dbReference type="NCBI Taxonomy" id="172846"/>
    <lineage>
        <taxon>Eukaryota</taxon>
        <taxon>Metazoa</taxon>
        <taxon>Ecdysozoa</taxon>
        <taxon>Arthropoda</taxon>
        <taxon>Chelicerata</taxon>
        <taxon>Arachnida</taxon>
        <taxon>Araneae</taxon>
        <taxon>Araneomorphae</taxon>
        <taxon>Entelegynae</taxon>
        <taxon>Araneoidea</taxon>
        <taxon>Araneidae</taxon>
        <taxon>Caerostris</taxon>
    </lineage>
</organism>
<reference evidence="1 2" key="1">
    <citation type="submission" date="2021-06" db="EMBL/GenBank/DDBJ databases">
        <title>Caerostris extrusa draft genome.</title>
        <authorList>
            <person name="Kono N."/>
            <person name="Arakawa K."/>
        </authorList>
    </citation>
    <scope>NUCLEOTIDE SEQUENCE [LARGE SCALE GENOMIC DNA]</scope>
</reference>
<comment type="caution">
    <text evidence="1">The sequence shown here is derived from an EMBL/GenBank/DDBJ whole genome shotgun (WGS) entry which is preliminary data.</text>
</comment>
<accession>A0AAV4R5J9</accession>
<gene>
    <name evidence="1" type="ORF">CEXT_778321</name>
</gene>
<name>A0AAV4R5J9_CAEEX</name>
<evidence type="ECO:0000313" key="2">
    <source>
        <dbReference type="Proteomes" id="UP001054945"/>
    </source>
</evidence>
<sequence>MDHPPVPIATVIAQTGTVLAMDTHWNRRSGARRTEGSFSNVCGSKHSYLTTFLSTLPHPSPVPRTSREGEVRTSWVHAVPRRGQCLLE</sequence>